<feature type="transmembrane region" description="Helical" evidence="6">
    <location>
        <begin position="327"/>
        <end position="344"/>
    </location>
</feature>
<gene>
    <name evidence="8" type="ORF">BUZ14_03005</name>
</gene>
<dbReference type="SUPFAM" id="SSF103473">
    <property type="entry name" value="MFS general substrate transporter"/>
    <property type="match status" value="1"/>
</dbReference>
<keyword evidence="5 6" id="KW-0472">Membrane</keyword>
<evidence type="ECO:0000256" key="4">
    <source>
        <dbReference type="ARBA" id="ARBA00022989"/>
    </source>
</evidence>
<feature type="transmembrane region" description="Helical" evidence="6">
    <location>
        <begin position="389"/>
        <end position="417"/>
    </location>
</feature>
<evidence type="ECO:0000256" key="1">
    <source>
        <dbReference type="ARBA" id="ARBA00004651"/>
    </source>
</evidence>
<protein>
    <submittedName>
        <fullName evidence="8">MFS transporter</fullName>
    </submittedName>
</protein>
<feature type="transmembrane region" description="Helical" evidence="6">
    <location>
        <begin position="39"/>
        <end position="58"/>
    </location>
</feature>
<organism evidence="8 9">
    <name type="scientific">Staphylococcus gallinarum</name>
    <dbReference type="NCBI Taxonomy" id="1293"/>
    <lineage>
        <taxon>Bacteria</taxon>
        <taxon>Bacillati</taxon>
        <taxon>Bacillota</taxon>
        <taxon>Bacilli</taxon>
        <taxon>Bacillales</taxon>
        <taxon>Staphylococcaceae</taxon>
        <taxon>Staphylococcus</taxon>
    </lineage>
</organism>
<keyword evidence="2" id="KW-0813">Transport</keyword>
<sequence>MNIKSIGIVVALLLIMFMSAIETSIVSLALPTIKDDLNVTSSISLIFAVYFIAIVIANPIVGELLERTKMIYITMFGLLCFTIGSLFSGLSETFNMLIVSRFIQGLGAGIMMALCQIVPKLAFEIPLRYKIMGIVGSVWGISSIIGPVLGGGILEFASWHWLFFVNIPIAVIAMILALMTFHFDHETTTPEKSQKIKLDVKGLTLFYIFIFFLLFAVMNTVHIYLNVISFVLACIVAFILYKNEKSISMPFVPVKEFNKMIVLVFITDFLYAIMLMGYNLYMPVYLQEELNLSPLQSGFVIFPISFAWLMLNFSLAKIEMRLSRKMLYLLAFTSLLLCSILIFIGTEHPLFIAFSLLFAGVSFGTVYTKDSVITQEETSPEHMKRMMSLYTLTKSLGNSIGSTIMGYVYSMSILFIGLQIHNVLLLVCIIIITLMVLWMFMYNPKVYNKGNK</sequence>
<dbReference type="Gene3D" id="1.20.1720.10">
    <property type="entry name" value="Multidrug resistance protein D"/>
    <property type="match status" value="1"/>
</dbReference>
<feature type="transmembrane region" description="Helical" evidence="6">
    <location>
        <begin position="159"/>
        <end position="179"/>
    </location>
</feature>
<evidence type="ECO:0000256" key="3">
    <source>
        <dbReference type="ARBA" id="ARBA00022692"/>
    </source>
</evidence>
<feature type="transmembrane region" description="Helical" evidence="6">
    <location>
        <begin position="293"/>
        <end position="315"/>
    </location>
</feature>
<comment type="caution">
    <text evidence="8">The sequence shown here is derived from an EMBL/GenBank/DDBJ whole genome shotgun (WGS) entry which is preliminary data.</text>
</comment>
<name>A0A3A0WAY8_STAGA</name>
<reference evidence="8 9" key="1">
    <citation type="journal article" date="2016" name="Front. Microbiol.">
        <title>Comprehensive Phylogenetic Analysis of Bovine Non-aureus Staphylococci Species Based on Whole-Genome Sequencing.</title>
        <authorList>
            <person name="Naushad S."/>
            <person name="Barkema H.W."/>
            <person name="Luby C."/>
            <person name="Condas L.A."/>
            <person name="Nobrega D.B."/>
            <person name="Carson D.A."/>
            <person name="De Buck J."/>
        </authorList>
    </citation>
    <scope>NUCLEOTIDE SEQUENCE [LARGE SCALE GENOMIC DNA]</scope>
    <source>
        <strain evidence="8 9">SNUC 4781</strain>
    </source>
</reference>
<dbReference type="Gene3D" id="1.20.1250.20">
    <property type="entry name" value="MFS general substrate transporter like domains"/>
    <property type="match status" value="1"/>
</dbReference>
<dbReference type="Pfam" id="PF07690">
    <property type="entry name" value="MFS_1"/>
    <property type="match status" value="1"/>
</dbReference>
<keyword evidence="4 6" id="KW-1133">Transmembrane helix</keyword>
<feature type="transmembrane region" description="Helical" evidence="6">
    <location>
        <begin position="350"/>
        <end position="368"/>
    </location>
</feature>
<dbReference type="PROSITE" id="PS50850">
    <property type="entry name" value="MFS"/>
    <property type="match status" value="1"/>
</dbReference>
<evidence type="ECO:0000256" key="2">
    <source>
        <dbReference type="ARBA" id="ARBA00022448"/>
    </source>
</evidence>
<feature type="transmembrane region" description="Helical" evidence="6">
    <location>
        <begin position="102"/>
        <end position="119"/>
    </location>
</feature>
<evidence type="ECO:0000256" key="5">
    <source>
        <dbReference type="ARBA" id="ARBA00023136"/>
    </source>
</evidence>
<feature type="transmembrane region" description="Helical" evidence="6">
    <location>
        <begin position="223"/>
        <end position="241"/>
    </location>
</feature>
<dbReference type="PRINTS" id="PR01036">
    <property type="entry name" value="TCRTETB"/>
</dbReference>
<feature type="transmembrane region" description="Helical" evidence="6">
    <location>
        <begin position="70"/>
        <end position="90"/>
    </location>
</feature>
<keyword evidence="3 6" id="KW-0812">Transmembrane</keyword>
<dbReference type="OrthoDB" id="9807274at2"/>
<feature type="domain" description="Major facilitator superfamily (MFS) profile" evidence="7">
    <location>
        <begin position="8"/>
        <end position="445"/>
    </location>
</feature>
<feature type="transmembrane region" description="Helical" evidence="6">
    <location>
        <begin position="200"/>
        <end position="217"/>
    </location>
</feature>
<feature type="transmembrane region" description="Helical" evidence="6">
    <location>
        <begin position="261"/>
        <end position="281"/>
    </location>
</feature>
<dbReference type="AlphaFoldDB" id="A0A3A0WAY8"/>
<dbReference type="InterPro" id="IPR053573">
    <property type="entry name" value="MFS_Drug_Efflux_Pump"/>
</dbReference>
<dbReference type="PANTHER" id="PTHR23501:SF191">
    <property type="entry name" value="VACUOLAR BASIC AMINO ACID TRANSPORTER 4"/>
    <property type="match status" value="1"/>
</dbReference>
<evidence type="ECO:0000313" key="8">
    <source>
        <dbReference type="EMBL" id="RIP37542.1"/>
    </source>
</evidence>
<dbReference type="NCBIfam" id="NF040895">
    <property type="entry name" value="MFS_effux_SdrM"/>
    <property type="match status" value="1"/>
</dbReference>
<evidence type="ECO:0000259" key="7">
    <source>
        <dbReference type="PROSITE" id="PS50850"/>
    </source>
</evidence>
<evidence type="ECO:0000256" key="6">
    <source>
        <dbReference type="SAM" id="Phobius"/>
    </source>
</evidence>
<feature type="transmembrane region" description="Helical" evidence="6">
    <location>
        <begin position="131"/>
        <end position="153"/>
    </location>
</feature>
<dbReference type="GO" id="GO:0005886">
    <property type="term" value="C:plasma membrane"/>
    <property type="evidence" value="ECO:0007669"/>
    <property type="project" value="UniProtKB-SubCell"/>
</dbReference>
<accession>A0A3A0WAY8</accession>
<dbReference type="PANTHER" id="PTHR23501">
    <property type="entry name" value="MAJOR FACILITATOR SUPERFAMILY"/>
    <property type="match status" value="1"/>
</dbReference>
<evidence type="ECO:0000313" key="9">
    <source>
        <dbReference type="Proteomes" id="UP000265541"/>
    </source>
</evidence>
<dbReference type="InterPro" id="IPR020846">
    <property type="entry name" value="MFS_dom"/>
</dbReference>
<comment type="subcellular location">
    <subcellularLocation>
        <location evidence="1">Cell membrane</location>
        <topology evidence="1">Multi-pass membrane protein</topology>
    </subcellularLocation>
</comment>
<dbReference type="RefSeq" id="WP_119484408.1">
    <property type="nucleotide sequence ID" value="NZ_QYJN01000001.1"/>
</dbReference>
<dbReference type="InterPro" id="IPR011701">
    <property type="entry name" value="MFS"/>
</dbReference>
<feature type="transmembrane region" description="Helical" evidence="6">
    <location>
        <begin position="423"/>
        <end position="442"/>
    </location>
</feature>
<dbReference type="EMBL" id="QYJN01000001">
    <property type="protein sequence ID" value="RIP37542.1"/>
    <property type="molecule type" value="Genomic_DNA"/>
</dbReference>
<dbReference type="InterPro" id="IPR036259">
    <property type="entry name" value="MFS_trans_sf"/>
</dbReference>
<dbReference type="GO" id="GO:0022857">
    <property type="term" value="F:transmembrane transporter activity"/>
    <property type="evidence" value="ECO:0007669"/>
    <property type="project" value="InterPro"/>
</dbReference>
<dbReference type="Proteomes" id="UP000265541">
    <property type="component" value="Unassembled WGS sequence"/>
</dbReference>
<proteinExistence type="predicted"/>